<dbReference type="SUPFAM" id="SSF69304">
    <property type="entry name" value="Tricorn protease N-terminal domain"/>
    <property type="match status" value="1"/>
</dbReference>
<keyword evidence="2" id="KW-0472">Membrane</keyword>
<reference evidence="4" key="1">
    <citation type="submission" date="2017-11" db="EMBL/GenBank/DDBJ databases">
        <title>Complete genome sequence of Moraxella osloensis NP7 isolated from human skin.</title>
        <authorList>
            <person name="Lee K."/>
            <person name="Lim J.Y."/>
            <person name="Hwang I."/>
        </authorList>
    </citation>
    <scope>NUCLEOTIDE SEQUENCE [LARGE SCALE GENOMIC DNA]</scope>
    <source>
        <strain evidence="4">NP7</strain>
    </source>
</reference>
<sequence length="379" mass="41594">MDHFGSIQTPIMFCRSLATNNMKYVYPLPRLWCAAVMAIVMAISFAMTGCQTMRSPSINLSSTSLQSSTSLPKVIATAPTNLPHMDASQRSGKLIFIYLTGFGENRQAQLIETQIDGSDPKTLYKVNGTIMSLSASRLGDRLIFTVQAGKSYPKVVILDRATLQVTEISGVSGVSDVSGISAKRTHNFSGAISPDGCQLLLANSQLGNPEIFLTDSSGNVKQQLTHQPAIDLAPVWLPDGKSFIFTSDKAKFLQPQLYQYYFAKQQFLPLNLPGKTNAIARISPSGRLITYVSDNSQGRLVDMATKKSIAINNEGLAEPANFSPDGNYLLYSAKNRLKIIPVPNFETLTPQQSPVSWTIQFADSNHQPFTIREPIWVNY</sequence>
<evidence type="ECO:0000256" key="1">
    <source>
        <dbReference type="ARBA" id="ARBA00009820"/>
    </source>
</evidence>
<dbReference type="EMBL" id="CP024443">
    <property type="protein sequence ID" value="ATR78667.1"/>
    <property type="molecule type" value="Genomic_DNA"/>
</dbReference>
<organism evidence="3 4">
    <name type="scientific">Faucicola osloensis</name>
    <name type="common">Moraxella osloensis</name>
    <dbReference type="NCBI Taxonomy" id="34062"/>
    <lineage>
        <taxon>Bacteria</taxon>
        <taxon>Pseudomonadati</taxon>
        <taxon>Pseudomonadota</taxon>
        <taxon>Gammaproteobacteria</taxon>
        <taxon>Moraxellales</taxon>
        <taxon>Moraxellaceae</taxon>
        <taxon>Faucicola</taxon>
    </lineage>
</organism>
<dbReference type="Proteomes" id="UP000229340">
    <property type="component" value="Chromosome"/>
</dbReference>
<dbReference type="AlphaFoldDB" id="A0A2D2LUG6"/>
<keyword evidence="2" id="KW-0812">Transmembrane</keyword>
<dbReference type="InterPro" id="IPR011042">
    <property type="entry name" value="6-blade_b-propeller_TolB-like"/>
</dbReference>
<keyword evidence="2" id="KW-1133">Transmembrane helix</keyword>
<proteinExistence type="inferred from homology"/>
<dbReference type="PANTHER" id="PTHR36842">
    <property type="entry name" value="PROTEIN TOLB HOMOLOG"/>
    <property type="match status" value="1"/>
</dbReference>
<dbReference type="Pfam" id="PF07676">
    <property type="entry name" value="PD40"/>
    <property type="match status" value="1"/>
</dbReference>
<accession>A0A2D2LUG6</accession>
<evidence type="ECO:0000313" key="3">
    <source>
        <dbReference type="EMBL" id="ATR78667.1"/>
    </source>
</evidence>
<dbReference type="STRING" id="34062.AXE82_01105"/>
<feature type="transmembrane region" description="Helical" evidence="2">
    <location>
        <begin position="31"/>
        <end position="49"/>
    </location>
</feature>
<dbReference type="Gene3D" id="2.120.10.30">
    <property type="entry name" value="TolB, C-terminal domain"/>
    <property type="match status" value="1"/>
</dbReference>
<comment type="similarity">
    <text evidence="1">Belongs to the TolB family.</text>
</comment>
<protein>
    <recommendedName>
        <fullName evidence="5">Translocation protein TolB</fullName>
    </recommendedName>
</protein>
<dbReference type="InterPro" id="IPR011659">
    <property type="entry name" value="WD40"/>
</dbReference>
<dbReference type="PANTHER" id="PTHR36842:SF1">
    <property type="entry name" value="PROTEIN TOLB"/>
    <property type="match status" value="1"/>
</dbReference>
<evidence type="ECO:0008006" key="5">
    <source>
        <dbReference type="Google" id="ProtNLM"/>
    </source>
</evidence>
<name>A0A2D2LUG6_FAUOS</name>
<evidence type="ECO:0000313" key="4">
    <source>
        <dbReference type="Proteomes" id="UP000229340"/>
    </source>
</evidence>
<evidence type="ECO:0000256" key="2">
    <source>
        <dbReference type="SAM" id="Phobius"/>
    </source>
</evidence>
<gene>
    <name evidence="3" type="ORF">NP7_04990</name>
</gene>